<evidence type="ECO:0000313" key="2">
    <source>
        <dbReference type="Proteomes" id="UP001056120"/>
    </source>
</evidence>
<comment type="caution">
    <text evidence="1">The sequence shown here is derived from an EMBL/GenBank/DDBJ whole genome shotgun (WGS) entry which is preliminary data.</text>
</comment>
<protein>
    <submittedName>
        <fullName evidence="1">Uncharacterized protein</fullName>
    </submittedName>
</protein>
<name>A0ACB9HSK3_9ASTR</name>
<evidence type="ECO:0000313" key="1">
    <source>
        <dbReference type="EMBL" id="KAI3798418.1"/>
    </source>
</evidence>
<dbReference type="EMBL" id="CM042028">
    <property type="protein sequence ID" value="KAI3798418.1"/>
    <property type="molecule type" value="Genomic_DNA"/>
</dbReference>
<organism evidence="1 2">
    <name type="scientific">Smallanthus sonchifolius</name>
    <dbReference type="NCBI Taxonomy" id="185202"/>
    <lineage>
        <taxon>Eukaryota</taxon>
        <taxon>Viridiplantae</taxon>
        <taxon>Streptophyta</taxon>
        <taxon>Embryophyta</taxon>
        <taxon>Tracheophyta</taxon>
        <taxon>Spermatophyta</taxon>
        <taxon>Magnoliopsida</taxon>
        <taxon>eudicotyledons</taxon>
        <taxon>Gunneridae</taxon>
        <taxon>Pentapetalae</taxon>
        <taxon>asterids</taxon>
        <taxon>campanulids</taxon>
        <taxon>Asterales</taxon>
        <taxon>Asteraceae</taxon>
        <taxon>Asteroideae</taxon>
        <taxon>Heliantheae alliance</taxon>
        <taxon>Millerieae</taxon>
        <taxon>Smallanthus</taxon>
    </lineage>
</organism>
<accession>A0ACB9HSK3</accession>
<keyword evidence="2" id="KW-1185">Reference proteome</keyword>
<reference evidence="1 2" key="2">
    <citation type="journal article" date="2022" name="Mol. Ecol. Resour.">
        <title>The genomes of chicory, endive, great burdock and yacon provide insights into Asteraceae paleo-polyploidization history and plant inulin production.</title>
        <authorList>
            <person name="Fan W."/>
            <person name="Wang S."/>
            <person name="Wang H."/>
            <person name="Wang A."/>
            <person name="Jiang F."/>
            <person name="Liu H."/>
            <person name="Zhao H."/>
            <person name="Xu D."/>
            <person name="Zhang Y."/>
        </authorList>
    </citation>
    <scope>NUCLEOTIDE SEQUENCE [LARGE SCALE GENOMIC DNA]</scope>
    <source>
        <strain evidence="2">cv. Yunnan</strain>
        <tissue evidence="1">Leaves</tissue>
    </source>
</reference>
<proteinExistence type="predicted"/>
<sequence length="244" mass="26601">MEKQKIVAKVNMNGDKKTRKALQIAVSISGVESASFVGSDKDQIAVIGAGIDAVELASLLRRKVGFTEIVSIGPVEVKIKTRSEYRMASWIGLLYLMLMGDEINPMNDEDRDSKEGVCVKDAVGLNSKINPMNPTAEQIERYPVKDMLSATNNFSRENLIMEGALGKVYKGHLLLRDKKLVVQRKPLITNDGVQEELDEEHSIAPTSSNSLEIPLSKIRRATNGFNKKCLVGSGGIAGGTRGTL</sequence>
<dbReference type="Proteomes" id="UP001056120">
    <property type="component" value="Linkage Group LG11"/>
</dbReference>
<reference evidence="2" key="1">
    <citation type="journal article" date="2022" name="Mol. Ecol. Resour.">
        <title>The genomes of chicory, endive, great burdock and yacon provide insights into Asteraceae palaeo-polyploidization history and plant inulin production.</title>
        <authorList>
            <person name="Fan W."/>
            <person name="Wang S."/>
            <person name="Wang H."/>
            <person name="Wang A."/>
            <person name="Jiang F."/>
            <person name="Liu H."/>
            <person name="Zhao H."/>
            <person name="Xu D."/>
            <person name="Zhang Y."/>
        </authorList>
    </citation>
    <scope>NUCLEOTIDE SEQUENCE [LARGE SCALE GENOMIC DNA]</scope>
    <source>
        <strain evidence="2">cv. Yunnan</strain>
    </source>
</reference>
<gene>
    <name evidence="1" type="ORF">L1987_33693</name>
</gene>